<gene>
    <name evidence="3" type="ORF">PISMIDRAFT_23384</name>
</gene>
<evidence type="ECO:0000256" key="1">
    <source>
        <dbReference type="SAM" id="MobiDB-lite"/>
    </source>
</evidence>
<evidence type="ECO:0000313" key="4">
    <source>
        <dbReference type="Proteomes" id="UP000054018"/>
    </source>
</evidence>
<dbReference type="Proteomes" id="UP000054018">
    <property type="component" value="Unassembled WGS sequence"/>
</dbReference>
<evidence type="ECO:0000256" key="2">
    <source>
        <dbReference type="SAM" id="Phobius"/>
    </source>
</evidence>
<keyword evidence="2" id="KW-1133">Transmembrane helix</keyword>
<organism evidence="3 4">
    <name type="scientific">Pisolithus microcarpus 441</name>
    <dbReference type="NCBI Taxonomy" id="765257"/>
    <lineage>
        <taxon>Eukaryota</taxon>
        <taxon>Fungi</taxon>
        <taxon>Dikarya</taxon>
        <taxon>Basidiomycota</taxon>
        <taxon>Agaricomycotina</taxon>
        <taxon>Agaricomycetes</taxon>
        <taxon>Agaricomycetidae</taxon>
        <taxon>Boletales</taxon>
        <taxon>Sclerodermatineae</taxon>
        <taxon>Pisolithaceae</taxon>
        <taxon>Pisolithus</taxon>
    </lineage>
</organism>
<reference evidence="4" key="2">
    <citation type="submission" date="2015-01" db="EMBL/GenBank/DDBJ databases">
        <title>Evolutionary Origins and Diversification of the Mycorrhizal Mutualists.</title>
        <authorList>
            <consortium name="DOE Joint Genome Institute"/>
            <consortium name="Mycorrhizal Genomics Consortium"/>
            <person name="Kohler A."/>
            <person name="Kuo A."/>
            <person name="Nagy L.G."/>
            <person name="Floudas D."/>
            <person name="Copeland A."/>
            <person name="Barry K.W."/>
            <person name="Cichocki N."/>
            <person name="Veneault-Fourrey C."/>
            <person name="LaButti K."/>
            <person name="Lindquist E.A."/>
            <person name="Lipzen A."/>
            <person name="Lundell T."/>
            <person name="Morin E."/>
            <person name="Murat C."/>
            <person name="Riley R."/>
            <person name="Ohm R."/>
            <person name="Sun H."/>
            <person name="Tunlid A."/>
            <person name="Henrissat B."/>
            <person name="Grigoriev I.V."/>
            <person name="Hibbett D.S."/>
            <person name="Martin F."/>
        </authorList>
    </citation>
    <scope>NUCLEOTIDE SEQUENCE [LARGE SCALE GENOMIC DNA]</scope>
    <source>
        <strain evidence="4">441</strain>
    </source>
</reference>
<accession>A0A0C9Z3G7</accession>
<dbReference type="EMBL" id="KN833724">
    <property type="protein sequence ID" value="KIK23626.1"/>
    <property type="molecule type" value="Genomic_DNA"/>
</dbReference>
<feature type="transmembrane region" description="Helical" evidence="2">
    <location>
        <begin position="12"/>
        <end position="34"/>
    </location>
</feature>
<keyword evidence="2" id="KW-0472">Membrane</keyword>
<name>A0A0C9Z3G7_9AGAM</name>
<feature type="compositionally biased region" description="Basic and acidic residues" evidence="1">
    <location>
        <begin position="98"/>
        <end position="120"/>
    </location>
</feature>
<evidence type="ECO:0000313" key="3">
    <source>
        <dbReference type="EMBL" id="KIK23626.1"/>
    </source>
</evidence>
<dbReference type="AlphaFoldDB" id="A0A0C9Z3G7"/>
<proteinExistence type="predicted"/>
<keyword evidence="2" id="KW-0812">Transmembrane</keyword>
<keyword evidence="4" id="KW-1185">Reference proteome</keyword>
<feature type="region of interest" description="Disordered" evidence="1">
    <location>
        <begin position="85"/>
        <end position="137"/>
    </location>
</feature>
<feature type="compositionally biased region" description="Acidic residues" evidence="1">
    <location>
        <begin position="128"/>
        <end position="137"/>
    </location>
</feature>
<protein>
    <submittedName>
        <fullName evidence="3">Uncharacterized protein</fullName>
    </submittedName>
</protein>
<dbReference type="OrthoDB" id="10649035at2759"/>
<dbReference type="HOGENOM" id="CLU_1865917_0_0_1"/>
<sequence>MARCSALRVRHIHVGVSCVIGTNMLAIVTLGSGVKNVKGGGKYSGRKSGESWLLANFRIRRTMADGNTIASHVIWNAMAGTPYREDNSLKRHSPNVRANDRSAGERFLRRGNRTHHDERGASQIGEDMTAESESEIV</sequence>
<reference evidence="3 4" key="1">
    <citation type="submission" date="2014-04" db="EMBL/GenBank/DDBJ databases">
        <authorList>
            <consortium name="DOE Joint Genome Institute"/>
            <person name="Kuo A."/>
            <person name="Kohler A."/>
            <person name="Costa M.D."/>
            <person name="Nagy L.G."/>
            <person name="Floudas D."/>
            <person name="Copeland A."/>
            <person name="Barry K.W."/>
            <person name="Cichocki N."/>
            <person name="Veneault-Fourrey C."/>
            <person name="LaButti K."/>
            <person name="Lindquist E.A."/>
            <person name="Lipzen A."/>
            <person name="Lundell T."/>
            <person name="Morin E."/>
            <person name="Murat C."/>
            <person name="Sun H."/>
            <person name="Tunlid A."/>
            <person name="Henrissat B."/>
            <person name="Grigoriev I.V."/>
            <person name="Hibbett D.S."/>
            <person name="Martin F."/>
            <person name="Nordberg H.P."/>
            <person name="Cantor M.N."/>
            <person name="Hua S.X."/>
        </authorList>
    </citation>
    <scope>NUCLEOTIDE SEQUENCE [LARGE SCALE GENOMIC DNA]</scope>
    <source>
        <strain evidence="3 4">441</strain>
    </source>
</reference>